<evidence type="ECO:0000313" key="4">
    <source>
        <dbReference type="EMBL" id="SPQ97219.1"/>
    </source>
</evidence>
<keyword evidence="4" id="KW-0496">Mitochondrion</keyword>
<accession>A0A0G4IVF8</accession>
<evidence type="ECO:0000313" key="6">
    <source>
        <dbReference type="Proteomes" id="UP000290189"/>
    </source>
</evidence>
<evidence type="ECO:0000313" key="5">
    <source>
        <dbReference type="Proteomes" id="UP000039324"/>
    </source>
</evidence>
<feature type="region of interest" description="Disordered" evidence="1">
    <location>
        <begin position="79"/>
        <end position="107"/>
    </location>
</feature>
<keyword evidence="5" id="KW-1185">Reference proteome</keyword>
<evidence type="ECO:0000256" key="2">
    <source>
        <dbReference type="SAM" id="SignalP"/>
    </source>
</evidence>
<dbReference type="Proteomes" id="UP000290189">
    <property type="component" value="Unassembled WGS sequence"/>
</dbReference>
<keyword evidence="2" id="KW-0732">Signal</keyword>
<name>A0A0G4IVF8_PLABS</name>
<evidence type="ECO:0000313" key="3">
    <source>
        <dbReference type="EMBL" id="CEO99207.1"/>
    </source>
</evidence>
<geneLocation type="mitochondrion" evidence="4"/>
<reference evidence="3 5" key="1">
    <citation type="submission" date="2015-02" db="EMBL/GenBank/DDBJ databases">
        <authorList>
            <person name="Chooi Y.-H."/>
        </authorList>
    </citation>
    <scope>NUCLEOTIDE SEQUENCE [LARGE SCALE GENOMIC DNA]</scope>
    <source>
        <strain evidence="3">E3</strain>
    </source>
</reference>
<reference evidence="4 6" key="2">
    <citation type="submission" date="2018-03" db="EMBL/GenBank/DDBJ databases">
        <authorList>
            <person name="Fogelqvist J."/>
        </authorList>
    </citation>
    <scope>NUCLEOTIDE SEQUENCE [LARGE SCALE GENOMIC DNA]</scope>
</reference>
<dbReference type="EMBL" id="OVEO01000007">
    <property type="protein sequence ID" value="SPQ97219.1"/>
    <property type="molecule type" value="Genomic_DNA"/>
</dbReference>
<proteinExistence type="predicted"/>
<sequence length="107" mass="11634">MKSTIAFVVALATIGSVLTTTALARSAPSAKECQAVPFVSCEASTKEQCRCWELAGSKIPCRWRHGQCVMLDRPAVFVPPTATPKKRPPGKPLAPNKTRQAQRRQSK</sequence>
<dbReference type="AlphaFoldDB" id="A0A0G4IVF8"/>
<gene>
    <name evidence="3" type="ORF">PBRA_001113</name>
    <name evidence="4" type="ORF">PLBR_LOCUS4434</name>
</gene>
<feature type="chain" id="PRO_5035990762" evidence="2">
    <location>
        <begin position="20"/>
        <end position="107"/>
    </location>
</feature>
<feature type="signal peptide" evidence="2">
    <location>
        <begin position="1"/>
        <end position="19"/>
    </location>
</feature>
<organism evidence="3 5">
    <name type="scientific">Plasmodiophora brassicae</name>
    <name type="common">Clubroot disease agent</name>
    <dbReference type="NCBI Taxonomy" id="37360"/>
    <lineage>
        <taxon>Eukaryota</taxon>
        <taxon>Sar</taxon>
        <taxon>Rhizaria</taxon>
        <taxon>Endomyxa</taxon>
        <taxon>Phytomyxea</taxon>
        <taxon>Plasmodiophorida</taxon>
        <taxon>Plasmodiophoridae</taxon>
        <taxon>Plasmodiophora</taxon>
    </lineage>
</organism>
<dbReference type="EMBL" id="CDSF01000090">
    <property type="protein sequence ID" value="CEO99207.1"/>
    <property type="molecule type" value="Genomic_DNA"/>
</dbReference>
<protein>
    <submittedName>
        <fullName evidence="3">Uncharacterized protein</fullName>
    </submittedName>
</protein>
<dbReference type="Proteomes" id="UP000039324">
    <property type="component" value="Unassembled WGS sequence"/>
</dbReference>
<evidence type="ECO:0000256" key="1">
    <source>
        <dbReference type="SAM" id="MobiDB-lite"/>
    </source>
</evidence>